<feature type="domain" description="Glycosyltransferase 2-like" evidence="1">
    <location>
        <begin position="10"/>
        <end position="173"/>
    </location>
</feature>
<reference evidence="2 3" key="1">
    <citation type="journal article" date="2019" name="ISME J.">
        <title>Candidatus Macondimonas diazotrophica, a novel gammaproteobacterial genus dominating crude-oil-contaminated coastal sediments.</title>
        <authorList>
            <person name="Karthikeyan S."/>
            <person name="Konstantinidis K."/>
        </authorList>
    </citation>
    <scope>NUCLEOTIDE SEQUENCE [LARGE SCALE GENOMIC DNA]</scope>
    <source>
        <strain evidence="2 3">KTK01</strain>
    </source>
</reference>
<evidence type="ECO:0000313" key="3">
    <source>
        <dbReference type="Proteomes" id="UP000297890"/>
    </source>
</evidence>
<name>A0A4Z0FDN1_9GAMM</name>
<evidence type="ECO:0000313" key="2">
    <source>
        <dbReference type="EMBL" id="TFZ83605.1"/>
    </source>
</evidence>
<evidence type="ECO:0000259" key="1">
    <source>
        <dbReference type="Pfam" id="PF00535"/>
    </source>
</evidence>
<dbReference type="SUPFAM" id="SSF53448">
    <property type="entry name" value="Nucleotide-diphospho-sugar transferases"/>
    <property type="match status" value="1"/>
</dbReference>
<dbReference type="GO" id="GO:0016740">
    <property type="term" value="F:transferase activity"/>
    <property type="evidence" value="ECO:0007669"/>
    <property type="project" value="UniProtKB-KW"/>
</dbReference>
<dbReference type="InterPro" id="IPR029044">
    <property type="entry name" value="Nucleotide-diphossugar_trans"/>
</dbReference>
<dbReference type="RefSeq" id="WP_135281022.1">
    <property type="nucleotide sequence ID" value="NZ_SRIO01000003.1"/>
</dbReference>
<dbReference type="Gene3D" id="3.90.550.10">
    <property type="entry name" value="Spore Coat Polysaccharide Biosynthesis Protein SpsA, Chain A"/>
    <property type="match status" value="1"/>
</dbReference>
<sequence length="307" mass="33551">MSAPEPTSITVIIPAHQAERFLARALDSVRAQTDPDWALVVVDDGSTDGTLALAQRHAACDPARITILTQPNAGPGAARNRGMATAQSAYVLCLDADDALVPEALAQLRENLNSHGPADLLFGGHAVVRTDGSRKTHTPDARWGTPLADFRRFLYGQGVGPTHGAVLMRRELATRLAYPETIRNNEDVVLFAQMLALGHTRSLPDLLAVKYRQPASLRNDVNALCAASEQIAALLFDACRLAPVFLSERAAFAADRQLMCFRMLSRAGRQREARQHFHAAIRLSPQAALQPGLLFKYLRSWARRQHA</sequence>
<dbReference type="OrthoDB" id="9805612at2"/>
<gene>
    <name evidence="2" type="ORF">E4680_03665</name>
</gene>
<comment type="caution">
    <text evidence="2">The sequence shown here is derived from an EMBL/GenBank/DDBJ whole genome shotgun (WGS) entry which is preliminary data.</text>
</comment>
<dbReference type="AlphaFoldDB" id="A0A4Z0FDN1"/>
<organism evidence="2 3">
    <name type="scientific">Candidatus Macondimonas diazotrophica</name>
    <dbReference type="NCBI Taxonomy" id="2305248"/>
    <lineage>
        <taxon>Bacteria</taxon>
        <taxon>Pseudomonadati</taxon>
        <taxon>Pseudomonadota</taxon>
        <taxon>Gammaproteobacteria</taxon>
        <taxon>Chromatiales</taxon>
        <taxon>Ectothiorhodospiraceae</taxon>
        <taxon>Candidatus Macondimonas</taxon>
    </lineage>
</organism>
<dbReference type="Proteomes" id="UP000297890">
    <property type="component" value="Unassembled WGS sequence"/>
</dbReference>
<dbReference type="Pfam" id="PF00535">
    <property type="entry name" value="Glycos_transf_2"/>
    <property type="match status" value="1"/>
</dbReference>
<proteinExistence type="predicted"/>
<protein>
    <submittedName>
        <fullName evidence="2">Glycosyltransferase family 2 protein</fullName>
    </submittedName>
</protein>
<dbReference type="PANTHER" id="PTHR43685">
    <property type="entry name" value="GLYCOSYLTRANSFERASE"/>
    <property type="match status" value="1"/>
</dbReference>
<dbReference type="PANTHER" id="PTHR43685:SF2">
    <property type="entry name" value="GLYCOSYLTRANSFERASE 2-LIKE DOMAIN-CONTAINING PROTEIN"/>
    <property type="match status" value="1"/>
</dbReference>
<dbReference type="InterPro" id="IPR001173">
    <property type="entry name" value="Glyco_trans_2-like"/>
</dbReference>
<dbReference type="CDD" id="cd00761">
    <property type="entry name" value="Glyco_tranf_GTA_type"/>
    <property type="match status" value="1"/>
</dbReference>
<keyword evidence="3" id="KW-1185">Reference proteome</keyword>
<dbReference type="InterPro" id="IPR050834">
    <property type="entry name" value="Glycosyltransf_2"/>
</dbReference>
<dbReference type="EMBL" id="SRIO01000003">
    <property type="protein sequence ID" value="TFZ83605.1"/>
    <property type="molecule type" value="Genomic_DNA"/>
</dbReference>
<accession>A0A4Z0FDN1</accession>
<dbReference type="GO" id="GO:0044010">
    <property type="term" value="P:single-species biofilm formation"/>
    <property type="evidence" value="ECO:0007669"/>
    <property type="project" value="TreeGrafter"/>
</dbReference>
<keyword evidence="2" id="KW-0808">Transferase</keyword>